<accession>A0A1M4X7D0</accession>
<dbReference type="PROSITE" id="PS51257">
    <property type="entry name" value="PROKAR_LIPOPROTEIN"/>
    <property type="match status" value="1"/>
</dbReference>
<dbReference type="AlphaFoldDB" id="A0A1M4X7D0"/>
<evidence type="ECO:0008006" key="3">
    <source>
        <dbReference type="Google" id="ProtNLM"/>
    </source>
</evidence>
<organism evidence="1 2">
    <name type="scientific">Chryseobacterium arachidis</name>
    <dbReference type="NCBI Taxonomy" id="1416778"/>
    <lineage>
        <taxon>Bacteria</taxon>
        <taxon>Pseudomonadati</taxon>
        <taxon>Bacteroidota</taxon>
        <taxon>Flavobacteriia</taxon>
        <taxon>Flavobacteriales</taxon>
        <taxon>Weeksellaceae</taxon>
        <taxon>Chryseobacterium group</taxon>
        <taxon>Chryseobacterium</taxon>
    </lineage>
</organism>
<gene>
    <name evidence="1" type="ORF">SAMN05443633_102246</name>
</gene>
<evidence type="ECO:0000313" key="1">
    <source>
        <dbReference type="EMBL" id="SHE89386.1"/>
    </source>
</evidence>
<keyword evidence="2" id="KW-1185">Reference proteome</keyword>
<reference evidence="2" key="1">
    <citation type="submission" date="2016-11" db="EMBL/GenBank/DDBJ databases">
        <authorList>
            <person name="Varghese N."/>
            <person name="Submissions S."/>
        </authorList>
    </citation>
    <scope>NUCLEOTIDE SEQUENCE [LARGE SCALE GENOMIC DNA]</scope>
    <source>
        <strain evidence="2">DSM 27619</strain>
    </source>
</reference>
<name>A0A1M4X7D0_9FLAO</name>
<dbReference type="EMBL" id="FQUT01000002">
    <property type="protein sequence ID" value="SHE89386.1"/>
    <property type="molecule type" value="Genomic_DNA"/>
</dbReference>
<dbReference type="OrthoDB" id="1453399at2"/>
<sequence>MKTINNILFLIILSGIIVTACTKKDNTNNISDLEKLRNTDNISVQMDSAQAINSITMQKVQDVLDLSTLYLSGKRNTEIDKAIYTKIEKYFQKSDSTTFNDLFKELESLNVKKVRVSNINVFQKIKEKDTLNFAKFNVEYIGDKDKSVGSFERNAQYTLVSKPDQKNKEFKFYFIKFYSDSPEKDSTSVGVTK</sequence>
<evidence type="ECO:0000313" key="2">
    <source>
        <dbReference type="Proteomes" id="UP000184518"/>
    </source>
</evidence>
<protein>
    <recommendedName>
        <fullName evidence="3">Lipoprotein</fullName>
    </recommendedName>
</protein>
<dbReference type="STRING" id="1416778.SAMN05443633_102246"/>
<dbReference type="Proteomes" id="UP000184518">
    <property type="component" value="Unassembled WGS sequence"/>
</dbReference>
<proteinExistence type="predicted"/>
<dbReference type="RefSeq" id="WP_072953628.1">
    <property type="nucleotide sequence ID" value="NZ_FQUT01000002.1"/>
</dbReference>